<dbReference type="GO" id="GO:0004842">
    <property type="term" value="F:ubiquitin-protein transferase activity"/>
    <property type="evidence" value="ECO:0007669"/>
    <property type="project" value="InterPro"/>
</dbReference>
<reference evidence="2" key="1">
    <citation type="submission" date="2021-02" db="EMBL/GenBank/DDBJ databases">
        <authorList>
            <person name="Nowell W R."/>
        </authorList>
    </citation>
    <scope>NUCLEOTIDE SEQUENCE</scope>
</reference>
<comment type="caution">
    <text evidence="2">The sequence shown here is derived from an EMBL/GenBank/DDBJ whole genome shotgun (WGS) entry which is preliminary data.</text>
</comment>
<dbReference type="EMBL" id="CAJNOR010002053">
    <property type="protein sequence ID" value="CAF1240671.1"/>
    <property type="molecule type" value="Genomic_DNA"/>
</dbReference>
<proteinExistence type="predicted"/>
<dbReference type="PANTHER" id="PTHR22605">
    <property type="entry name" value="RZ-TYPE DOMAIN-CONTAINING PROTEIN"/>
    <property type="match status" value="1"/>
</dbReference>
<dbReference type="SMART" id="SM00382">
    <property type="entry name" value="AAA"/>
    <property type="match status" value="2"/>
</dbReference>
<evidence type="ECO:0000313" key="3">
    <source>
        <dbReference type="Proteomes" id="UP000663828"/>
    </source>
</evidence>
<sequence>MFIDAFKEKFKKNVLSIAQYPLNQIQNGENPLAQLLRISSGQQEQNRLVKDLIELAISLVEIDENQVMNDAFYHPSRDTFTYTVLFKNSLQQLPIYEQTIHQLTKQLNRWETGVFASHVRTWTNLTRDQLVIVQQVWSLVTQKAEKTYQIDALFNETHRDMQTKLQISNQIVTCLNAYCTEANDREKYHELVQQWHQRFEIEVIQSINVPPALQNLVPFAEKLNPYVGAHAWREFLQQHTAINGKHIAPSCRTMNNEMWNEDEPSSPEASPEQIEVAFIDTTKERMTNTCLDILDRAVDVLKRFRMKLQHICESVHSLPIFHVINLFVDIRQAEHDLTLMKPLLIPSALPSLLSIVSFWKDRTKIQHVCMGFVHLVAKVSATIDSTFLDHVQVVDHDTLGEECVTVYTNYKNEIEKRYQEKVLTLISYYSSSSDLFDFLHLLTLEDVYNLQEAVNDWDETLLNPKSVFDFAVVKNFIDRAYKAMSILDRTSFQLERVVDCFIEVWKDAQFTDLLKCLESASLALSSIKRIHLELTDKEQSKRRRIADILQKSTIYFVHINDQQLIFDINVELPVQQTTTTNDEKKQQNITFADLSELRDRARLLEYSSNVKKQNLSGVDHEHEKRKLREFIQFVSIVELILEILRNLYTAGHPSVSEFLKPKKTFSCTNEKYDDLRENCQILENLLKNWETHLCHMYERFIGLTYFSSDQFWQIEEYIYNRPSLAHPGYHFLQFIGIDSTSIIQPQCAQQQQSPEDRLANLGRWLSKKQRIDSVEEPPKNKKCFLVETTNEGVLRAILSLFDLMKTPSEVHRIFYCTWRTNWVQVRAFIYRCFYSQTLHQIIRPERLSQSIQHRFTDLLRTLMESKPRQYFRIGIITTAPSFEQQLINGLQSMQVLQIYRDHELFNANEFKQILKRSMRPCTLVTSRITGLGKSSLIHQTIRSSGKNEVKFPIYGDFDVDTLAERLRSKYPEFQRGAIHFDIGTIENRHQLNEIFYCLLLFGSFQFGQATVAIPAETPIYIELDASPQSTLTEITLFDHVETSIPIDQIDWDNLNVNDNRIQVVANYLQAIADKTILKQNINPTPIQKLDLATCSRLIQQSFLAGKNQDFITWTKLQIFIGVFYRLFTGFSRCGHFLCEYVPNAQLRMDLVLTLLQSSNQFTSLSVENVRTQQQAVATNEPVTYSDAIVRWDTIQPFTLVFTATDDALFVYKKPDDVPAALKQYFEVYHRALKKGKQTTINEMFPDYNQLSHAQLFNKLASLSRKYFNKSICPVCFCQYEYTEQRCQQCSTKQMLIRPKTFDHDDISIFQLDIAERLQNEYVLTPDNFIKMLLIYLRVQSGIPVLIMGETGCGKTALIQFLCQKILDDQLQVFRMHAGVQANDIIRVMQDYVTQALELEKQNKKMWIFFDEFNTTSNIGLLKEIMCERTLLGMPLPINIVFLGACNPRRKKTKKIMINDDAHIGLRKTRYETQKLLCAGTDRCLLYTVVPIPETMLEYIWDYGYLNEPTEKAYIQTMLKTCRDLSSDAALFNLTVTLLLSSQNHMRDLEDVSSVSLRDVARFCRLYNWFLNSLNQRANESPSKERPLSYSRRASLIALLLCYYFRLRSEKLQDLYLEKMQSIMAKSHPHLQKTPNYLRTNILEYEQKKLIDEKMELPSGTASNRALRDNIFVLFACIINRIPLFLCGKPGSSKSSAVQIVISNLKGKKSKDPYFQTLPELVAVSFQGSQNCTSESIIKVFQRAANYSHVKTRSELLPVIVFDEIGLAELSPHNPLKVLHAELEVENNQYGFVGISNWRLDASKMNRALYLSTPDPNVHDLELTGKIIKESMQQQTEGRIVPLEPLIIKSLSQAYYDLYQNMKETQADHENYFGLRDYYSLIKGIVRDLMEIKDNKSDIYDIVRRQLKVNFDGILDGSFLLWQQFCHYINRQNLVNEYMCPSFDILLDRALTSRNNRYLLLIANSDSTIDYVERFINVHQGKHDIEVRTLVGSSFPGDLLSGNTYAEQYNYRVLMDIILYAERNLTLIMRQMGHLYDNLYDLFNQNFAVSARKKYCRIALGALYHPRCLVHDDFYCVVFIHERDLDKCDPPFLNRFEKHRIDIQTLIHPRHRSISNDIHLWLKNLSPKNVGINFPLLQHLFVDYSEDRICNLVTEAFEQLDIDVNVEETQEQRQAIIHYCQTRLFRTSSLDLPLVLSLEPTDESQIFIDQYYQVHQSVNFTTLLQQYLNRGQLSPQIIYTYTQIFHPIDSLPNTVEEVKLSAFKTELELTNKIKSHYQTTTTTNVRLLLIRVDYHNEHQHILSLKHVVLNERISNSNRDVWLIFHLQRNLLNQTTNDVLFSRWEANMIDDLNRQEIFVSKSVFTNPFYHELVLQSEYSLSECMFDDLVDRCLSKIRYNVLRKEDEGRINERRQLIFQELIHRPDQSASIEFHLRSIVENNLTSLIQNCATRNTARFTDWRLDILTNGKTIAASRSFQDAFQTTIAMFLETHLFAFIAHLEKYNFLYAYYFLSTFTDMNIRKSLAKLWMHCFHSMMKNLDFTVMDREIIEIELIFHLQLPCATIEYENIRKLRDDIEKSQNAGDDRFDYAADAIEQISSISFYGEEFMRLVFNDEQYFKLYFLDQIAMHLLERNIHLSSTFVFNLLTSNPIRSLSEKGQFFLAEHVELTEILRLFEIGLQLIEEKEILNVINKQWIKDLTHPSESSRFYTLLINHEHLYQLPPGAAIITDEWIFRCTGDPMIETSLMNLIELILSPTVIHRAESIQQITTMYSLVAQGIRNLMSYQVNNLEKLRSFISLIRCLTTLLPNRALNVFKDVCQQGFDAKFNSCQTIHQFVTSLNEVIKSEGSSADENVVQRTLIKLEIEFLRDWLADHSDSYGDILILMNESDNNLWHYSAKIFTYIDLKLDLLSTLRENHGKLPSNDDFQQLDHVLQVGNNPSYKVERLLTNRLHLHLMRNARGDEIDQQLTECYTHFEQNLYAIQNLVQTVDLSMICFLAWLKYYAHIYSFALSNDSHEPVLHRLDQLLTNLDTPISNTIKLFVIKQLLQISGLNVAALRDLYVNRNQTWINVFLQNSRNEQTQNVRRLLILPTPLFECREQFQRAMGLMNEITKINELRQMIHACGTSQQFSYAVLCWFIQYYCRFVQPNTSVDKTFIQLIEHDLKKELIQSFTLVGHRLILSLCSNFSPNSYFHLQPEMVANQIHKRLLALNVVAVFLSFKTHRKITFFEHLLFNEQRQVPNNYLQHLASICLPGLTISDPVVTQMIDVRTQVQDRLNRGVVHTGGKFIFQCSRDCPWMFYFQDCGVPNDRFICPLCRKPIGAERYNVLIVRDPPQIQLPANEGLGIINQRIEQYHQTNRLGYHNIKTAETSAFGEKSDHLNRPVSFRFIHMLTHGLLLFLHDSDYLSNDDLIKGLKLSSNTHFRDHFEKDYTLLAQVSTDQQQSYLWLYKLLNHLVHDDFARCGVFRSNQDVLQFEQMIEQKLIFPHIDSLANEITEYKQAYGQFVQQCDAEISLENFIDELFENEQRYPLLNFFNVTTFYTANPLDEFSVKIQTLPYAEETYPITAFLLKRLNDFTNIQHLYPIVIFTNYLIEKFNHRIKRNDAVERKILYYLNNGDDQNITRQLFNDFLHAWYALNLKEVRYGCQSPKFELSNPKDKFAEHTSVAMLLLNTSRDESSLLLAACLKTIAELQNEVVNYFHNLVGQTVGTTTKQKRVPLQSIRPEHILRLDRNDLSKKLVEDSLLLNYNYGKGRDVIYDYEEIEMHLRNMISSVVLIDTEQLRFLNYQFELYGENTSLINDVRTRIKQEQLPNNDRIKLSRLVITMNKDDILNYLGSLDYVFTYLRTSGKEHASETTPIHTFVEHHIYAHSCLNDNILRRPPFSTIQLRYIIDLYEMLEETAFDQVLRDYIKKELAEETFSVDERQRVLDEFSAETFEKQTIAPPLKSVDAWISMLKRLMIRVLNANVTLDVPLQLYLERTDLWSDRVTDVDLASFQVADSVLLQHTYVILCGLEKKQQANNRPILQLNKPTVQTVEGQRQKAQAWFDETAKPTITPKVVSDKKQKLRV</sequence>
<evidence type="ECO:0000259" key="1">
    <source>
        <dbReference type="SMART" id="SM00382"/>
    </source>
</evidence>
<feature type="domain" description="AAA+ ATPase" evidence="1">
    <location>
        <begin position="1679"/>
        <end position="1814"/>
    </location>
</feature>
<evidence type="ECO:0000313" key="2">
    <source>
        <dbReference type="EMBL" id="CAF1240671.1"/>
    </source>
</evidence>
<accession>A0A814Z9L3</accession>
<dbReference type="SUPFAM" id="SSF52540">
    <property type="entry name" value="P-loop containing nucleoside triphosphate hydrolases"/>
    <property type="match status" value="2"/>
</dbReference>
<feature type="domain" description="AAA+ ATPase" evidence="1">
    <location>
        <begin position="1340"/>
        <end position="1469"/>
    </location>
</feature>
<dbReference type="Proteomes" id="UP000663828">
    <property type="component" value="Unassembled WGS sequence"/>
</dbReference>
<dbReference type="PANTHER" id="PTHR22605:SF1">
    <property type="entry name" value="RZ-TYPE DOMAIN-CONTAINING PROTEIN"/>
    <property type="match status" value="1"/>
</dbReference>
<dbReference type="InterPro" id="IPR031248">
    <property type="entry name" value="RNF213"/>
</dbReference>
<keyword evidence="3" id="KW-1185">Reference proteome</keyword>
<dbReference type="Pfam" id="PF12775">
    <property type="entry name" value="AAA_7"/>
    <property type="match status" value="1"/>
</dbReference>
<organism evidence="2 3">
    <name type="scientific">Adineta ricciae</name>
    <name type="common">Rotifer</name>
    <dbReference type="NCBI Taxonomy" id="249248"/>
    <lineage>
        <taxon>Eukaryota</taxon>
        <taxon>Metazoa</taxon>
        <taxon>Spiralia</taxon>
        <taxon>Gnathifera</taxon>
        <taxon>Rotifera</taxon>
        <taxon>Eurotatoria</taxon>
        <taxon>Bdelloidea</taxon>
        <taxon>Adinetida</taxon>
        <taxon>Adinetidae</taxon>
        <taxon>Adineta</taxon>
    </lineage>
</organism>
<gene>
    <name evidence="2" type="ORF">XAT740_LOCUS25722</name>
</gene>
<dbReference type="InterPro" id="IPR003593">
    <property type="entry name" value="AAA+_ATPase"/>
</dbReference>
<dbReference type="InterPro" id="IPR027417">
    <property type="entry name" value="P-loop_NTPase"/>
</dbReference>
<dbReference type="GO" id="GO:0016887">
    <property type="term" value="F:ATP hydrolysis activity"/>
    <property type="evidence" value="ECO:0007669"/>
    <property type="project" value="InterPro"/>
</dbReference>
<name>A0A814Z9L3_ADIRI</name>
<protein>
    <recommendedName>
        <fullName evidence="1">AAA+ ATPase domain-containing protein</fullName>
    </recommendedName>
</protein>
<dbReference type="Gene3D" id="3.40.50.300">
    <property type="entry name" value="P-loop containing nucleotide triphosphate hydrolases"/>
    <property type="match status" value="1"/>
</dbReference>
<dbReference type="CDD" id="cd00009">
    <property type="entry name" value="AAA"/>
    <property type="match status" value="1"/>
</dbReference>